<feature type="transmembrane region" description="Helical" evidence="12">
    <location>
        <begin position="184"/>
        <end position="204"/>
    </location>
</feature>
<dbReference type="PANTHER" id="PTHR30365:SF15">
    <property type="entry name" value="CYTOCHROME BD UBIQUINOL OXIDASE SUBUNIT 1"/>
    <property type="match status" value="1"/>
</dbReference>
<evidence type="ECO:0000256" key="3">
    <source>
        <dbReference type="ARBA" id="ARBA00022448"/>
    </source>
</evidence>
<feature type="transmembrane region" description="Helical" evidence="12">
    <location>
        <begin position="216"/>
        <end position="235"/>
    </location>
</feature>
<keyword evidence="8 12" id="KW-0249">Electron transport</keyword>
<dbReference type="EMBL" id="LT629758">
    <property type="protein sequence ID" value="SDT36017.1"/>
    <property type="molecule type" value="Genomic_DNA"/>
</dbReference>
<keyword evidence="4 12" id="KW-1003">Cell membrane</keyword>
<evidence type="ECO:0000313" key="14">
    <source>
        <dbReference type="Proteomes" id="UP000198688"/>
    </source>
</evidence>
<comment type="similarity">
    <text evidence="2 12">Belongs to the cytochrome ubiquinol oxidase subunit 1 family.</text>
</comment>
<dbReference type="GO" id="GO:0016682">
    <property type="term" value="F:oxidoreductase activity, acting on diphenols and related substances as donors, oxygen as acceptor"/>
    <property type="evidence" value="ECO:0007669"/>
    <property type="project" value="TreeGrafter"/>
</dbReference>
<feature type="transmembrane region" description="Helical" evidence="12">
    <location>
        <begin position="20"/>
        <end position="41"/>
    </location>
</feature>
<dbReference type="InterPro" id="IPR002585">
    <property type="entry name" value="Cyt-d_ubiquinol_oxidase_su_1"/>
</dbReference>
<reference evidence="13 14" key="1">
    <citation type="submission" date="2016-10" db="EMBL/GenBank/DDBJ databases">
        <authorList>
            <person name="de Groot N.N."/>
        </authorList>
    </citation>
    <scope>NUCLEOTIDE SEQUENCE [LARGE SCALE GENOMIC DNA]</scope>
    <source>
        <strain evidence="13 14">DSM 43941</strain>
    </source>
</reference>
<keyword evidence="14" id="KW-1185">Reference proteome</keyword>
<dbReference type="Pfam" id="PF01654">
    <property type="entry name" value="Cyt_bd_oxida_I"/>
    <property type="match status" value="1"/>
</dbReference>
<evidence type="ECO:0000256" key="2">
    <source>
        <dbReference type="ARBA" id="ARBA00009819"/>
    </source>
</evidence>
<feature type="transmembrane region" description="Helical" evidence="12">
    <location>
        <begin position="53"/>
        <end position="71"/>
    </location>
</feature>
<evidence type="ECO:0000256" key="6">
    <source>
        <dbReference type="ARBA" id="ARBA00022692"/>
    </source>
</evidence>
<evidence type="ECO:0000256" key="1">
    <source>
        <dbReference type="ARBA" id="ARBA00004651"/>
    </source>
</evidence>
<comment type="subcellular location">
    <subcellularLocation>
        <location evidence="1">Cell membrane</location>
        <topology evidence="1">Multi-pass membrane protein</topology>
    </subcellularLocation>
</comment>
<dbReference type="GO" id="GO:0005886">
    <property type="term" value="C:plasma membrane"/>
    <property type="evidence" value="ECO:0007669"/>
    <property type="project" value="UniProtKB-SubCell"/>
</dbReference>
<dbReference type="GO" id="GO:0019646">
    <property type="term" value="P:aerobic electron transport chain"/>
    <property type="evidence" value="ECO:0007669"/>
    <property type="project" value="InterPro"/>
</dbReference>
<organism evidence="13 14">
    <name type="scientific">Actinoplanes derwentensis</name>
    <dbReference type="NCBI Taxonomy" id="113562"/>
    <lineage>
        <taxon>Bacteria</taxon>
        <taxon>Bacillati</taxon>
        <taxon>Actinomycetota</taxon>
        <taxon>Actinomycetes</taxon>
        <taxon>Micromonosporales</taxon>
        <taxon>Micromonosporaceae</taxon>
        <taxon>Actinoplanes</taxon>
    </lineage>
</organism>
<evidence type="ECO:0000256" key="5">
    <source>
        <dbReference type="ARBA" id="ARBA00022617"/>
    </source>
</evidence>
<keyword evidence="7 12" id="KW-0479">Metal-binding</keyword>
<dbReference type="GO" id="GO:0009055">
    <property type="term" value="F:electron transfer activity"/>
    <property type="evidence" value="ECO:0007669"/>
    <property type="project" value="UniProtKB-UniRule"/>
</dbReference>
<gene>
    <name evidence="13" type="ORF">SAMN04489716_3446</name>
</gene>
<evidence type="ECO:0000256" key="4">
    <source>
        <dbReference type="ARBA" id="ARBA00022475"/>
    </source>
</evidence>
<evidence type="ECO:0000256" key="8">
    <source>
        <dbReference type="ARBA" id="ARBA00022982"/>
    </source>
</evidence>
<evidence type="ECO:0000256" key="11">
    <source>
        <dbReference type="ARBA" id="ARBA00023136"/>
    </source>
</evidence>
<feature type="transmembrane region" description="Helical" evidence="12">
    <location>
        <begin position="328"/>
        <end position="350"/>
    </location>
</feature>
<feature type="transmembrane region" description="Helical" evidence="12">
    <location>
        <begin position="362"/>
        <end position="383"/>
    </location>
</feature>
<keyword evidence="6 12" id="KW-0812">Transmembrane</keyword>
<dbReference type="OrthoDB" id="9807042at2"/>
<dbReference type="GO" id="GO:0046872">
    <property type="term" value="F:metal ion binding"/>
    <property type="evidence" value="ECO:0007669"/>
    <property type="project" value="UniProtKB-UniRule"/>
</dbReference>
<dbReference type="PIRSF" id="PIRSF006446">
    <property type="entry name" value="Cyt_quinol_oxidase_1"/>
    <property type="match status" value="1"/>
</dbReference>
<dbReference type="RefSeq" id="WP_092545564.1">
    <property type="nucleotide sequence ID" value="NZ_BOMJ01000074.1"/>
</dbReference>
<dbReference type="GO" id="GO:0020037">
    <property type="term" value="F:heme binding"/>
    <property type="evidence" value="ECO:0007669"/>
    <property type="project" value="TreeGrafter"/>
</dbReference>
<evidence type="ECO:0000256" key="9">
    <source>
        <dbReference type="ARBA" id="ARBA00022989"/>
    </source>
</evidence>
<keyword evidence="5 12" id="KW-0349">Heme</keyword>
<evidence type="ECO:0000256" key="12">
    <source>
        <dbReference type="PIRNR" id="PIRNR006446"/>
    </source>
</evidence>
<feature type="transmembrane region" description="Helical" evidence="12">
    <location>
        <begin position="412"/>
        <end position="435"/>
    </location>
</feature>
<keyword evidence="3 12" id="KW-0813">Transport</keyword>
<evidence type="ECO:0000313" key="13">
    <source>
        <dbReference type="EMBL" id="SDT36017.1"/>
    </source>
</evidence>
<keyword evidence="9 12" id="KW-1133">Transmembrane helix</keyword>
<protein>
    <submittedName>
        <fullName evidence="13">Cytochrome d ubiquinol oxidase subunit I</fullName>
    </submittedName>
</protein>
<accession>A0A1H1ZR13</accession>
<proteinExistence type="inferred from homology"/>
<evidence type="ECO:0000256" key="10">
    <source>
        <dbReference type="ARBA" id="ARBA00023004"/>
    </source>
</evidence>
<dbReference type="AlphaFoldDB" id="A0A1H1ZR13"/>
<evidence type="ECO:0000256" key="7">
    <source>
        <dbReference type="ARBA" id="ARBA00022723"/>
    </source>
</evidence>
<dbReference type="GO" id="GO:0070069">
    <property type="term" value="C:cytochrome complex"/>
    <property type="evidence" value="ECO:0007669"/>
    <property type="project" value="UniProtKB-UniRule"/>
</dbReference>
<feature type="transmembrane region" description="Helical" evidence="12">
    <location>
        <begin position="127"/>
        <end position="150"/>
    </location>
</feature>
<dbReference type="PANTHER" id="PTHR30365">
    <property type="entry name" value="CYTOCHROME D UBIQUINOL OXIDASE"/>
    <property type="match status" value="1"/>
</dbReference>
<dbReference type="STRING" id="113562.SAMN04489716_3446"/>
<name>A0A1H1ZR13_9ACTN</name>
<sequence>MDALDISRWQFGIITVYHYIFVPITIGLSFLVAGIQTAWVRTGKERYLRATKFWGKLFLINFAIGVVTGIVQEFQFGMNWSSYSRFVGDIFGAPLAIEGLLAFFLESTFLGLWIFGWDKLPRRVHLATIWIAATGTLLSAYFILAANSWMQHPVGWTMGDGRAELTSIWAVLTNSTTLVTFPHTITACFLTAGALLIAVSAWHLKRGSQDDVFRPSLRLGAWVVLVAGLGVMITGDVQARVMTEQQPMKMASAEALYDNTSSASFSLFTIGSLDGSEELYSVRIPSLLSFMATGDPSGEVEGINDLQAEYVDRYGPGDYVPNVPVAYWSFRLMIGFGVLAMVIAAAALWFTRGERRPASRWLWIAAGSTVAMPLLANAFGWIFTEMGRQPWSVFGLFKTADSGSPSVSTAEAATSLIVLTLVYGVLAVVEFALIIKYAKAGAPEIEPPAEHDADKPLAFAY</sequence>
<dbReference type="Proteomes" id="UP000198688">
    <property type="component" value="Chromosome I"/>
</dbReference>
<keyword evidence="10 12" id="KW-0408">Iron</keyword>
<feature type="transmembrane region" description="Helical" evidence="12">
    <location>
        <begin position="91"/>
        <end position="115"/>
    </location>
</feature>
<keyword evidence="11 12" id="KW-0472">Membrane</keyword>